<comment type="cofactor">
    <cofactor evidence="1 6">
        <name>FAD</name>
        <dbReference type="ChEBI" id="CHEBI:57692"/>
    </cofactor>
</comment>
<dbReference type="GO" id="GO:0003995">
    <property type="term" value="F:acyl-CoA dehydrogenase activity"/>
    <property type="evidence" value="ECO:0007669"/>
    <property type="project" value="InterPro"/>
</dbReference>
<evidence type="ECO:0000256" key="4">
    <source>
        <dbReference type="ARBA" id="ARBA00022827"/>
    </source>
</evidence>
<dbReference type="InterPro" id="IPR013786">
    <property type="entry name" value="AcylCoA_DH/ox_N"/>
</dbReference>
<dbReference type="Gene3D" id="2.40.110.10">
    <property type="entry name" value="Butyryl-CoA Dehydrogenase, subunit A, domain 2"/>
    <property type="match status" value="1"/>
</dbReference>
<dbReference type="Pfam" id="PF00441">
    <property type="entry name" value="Acyl-CoA_dh_1"/>
    <property type="match status" value="1"/>
</dbReference>
<dbReference type="Pfam" id="PF02771">
    <property type="entry name" value="Acyl-CoA_dh_N"/>
    <property type="match status" value="1"/>
</dbReference>
<dbReference type="InterPro" id="IPR036250">
    <property type="entry name" value="AcylCo_DH-like_C"/>
</dbReference>
<dbReference type="PANTHER" id="PTHR43292:SF3">
    <property type="entry name" value="ACYL-COA DEHYDROGENASE FADE29"/>
    <property type="match status" value="1"/>
</dbReference>
<accession>A0A653EIH6</accession>
<evidence type="ECO:0000256" key="6">
    <source>
        <dbReference type="RuleBase" id="RU362125"/>
    </source>
</evidence>
<dbReference type="InterPro" id="IPR006089">
    <property type="entry name" value="Acyl-CoA_DH_CS"/>
</dbReference>
<dbReference type="SUPFAM" id="SSF47203">
    <property type="entry name" value="Acyl-CoA dehydrogenase C-terminal domain-like"/>
    <property type="match status" value="1"/>
</dbReference>
<gene>
    <name evidence="10" type="primary">acdA_5</name>
    <name evidence="10" type="ORF">BIN_B_01877</name>
</gene>
<keyword evidence="5 6" id="KW-0560">Oxidoreductase</keyword>
<organism evidence="10">
    <name type="scientific">Mycobacterium riyadhense</name>
    <dbReference type="NCBI Taxonomy" id="486698"/>
    <lineage>
        <taxon>Bacteria</taxon>
        <taxon>Bacillati</taxon>
        <taxon>Actinomycetota</taxon>
        <taxon>Actinomycetes</taxon>
        <taxon>Mycobacteriales</taxon>
        <taxon>Mycobacteriaceae</taxon>
        <taxon>Mycobacterium</taxon>
    </lineage>
</organism>
<dbReference type="GO" id="GO:0050660">
    <property type="term" value="F:flavin adenine dinucleotide binding"/>
    <property type="evidence" value="ECO:0007669"/>
    <property type="project" value="InterPro"/>
</dbReference>
<evidence type="ECO:0000256" key="2">
    <source>
        <dbReference type="ARBA" id="ARBA00009347"/>
    </source>
</evidence>
<dbReference type="InterPro" id="IPR046373">
    <property type="entry name" value="Acyl-CoA_Oxase/DH_mid-dom_sf"/>
</dbReference>
<dbReference type="PROSITE" id="PS00072">
    <property type="entry name" value="ACYL_COA_DH_1"/>
    <property type="match status" value="1"/>
</dbReference>
<feature type="domain" description="Acyl-CoA dehydrogenase/oxidase C-terminal" evidence="7">
    <location>
        <begin position="275"/>
        <end position="386"/>
    </location>
</feature>
<dbReference type="GO" id="GO:0005886">
    <property type="term" value="C:plasma membrane"/>
    <property type="evidence" value="ECO:0007669"/>
    <property type="project" value="TreeGrafter"/>
</dbReference>
<feature type="domain" description="Acyl-CoA oxidase/dehydrogenase middle" evidence="8">
    <location>
        <begin position="128"/>
        <end position="223"/>
    </location>
</feature>
<dbReference type="PANTHER" id="PTHR43292">
    <property type="entry name" value="ACYL-COA DEHYDROGENASE"/>
    <property type="match status" value="1"/>
</dbReference>
<evidence type="ECO:0000259" key="7">
    <source>
        <dbReference type="Pfam" id="PF00441"/>
    </source>
</evidence>
<dbReference type="EMBL" id="LR589077">
    <property type="protein sequence ID" value="VTO97157.1"/>
    <property type="molecule type" value="Genomic_DNA"/>
</dbReference>
<name>A0A653EIH6_9MYCO</name>
<dbReference type="InterPro" id="IPR052161">
    <property type="entry name" value="Mycobact_Acyl-CoA_DH"/>
</dbReference>
<reference evidence="10" key="1">
    <citation type="submission" date="2019-05" db="EMBL/GenBank/DDBJ databases">
        <authorList>
            <person name="Naeem R."/>
            <person name="Antony C."/>
            <person name="Guan Q."/>
        </authorList>
    </citation>
    <scope>NUCLEOTIDE SEQUENCE</scope>
    <source>
        <strain evidence="10">2</strain>
    </source>
</reference>
<dbReference type="Pfam" id="PF02770">
    <property type="entry name" value="Acyl-CoA_dh_M"/>
    <property type="match status" value="1"/>
</dbReference>
<evidence type="ECO:0000259" key="9">
    <source>
        <dbReference type="Pfam" id="PF02771"/>
    </source>
</evidence>
<dbReference type="SUPFAM" id="SSF56645">
    <property type="entry name" value="Acyl-CoA dehydrogenase NM domain-like"/>
    <property type="match status" value="1"/>
</dbReference>
<evidence type="ECO:0000259" key="8">
    <source>
        <dbReference type="Pfam" id="PF02770"/>
    </source>
</evidence>
<proteinExistence type="inferred from homology"/>
<dbReference type="Gene3D" id="1.20.140.10">
    <property type="entry name" value="Butyryl-CoA Dehydrogenase, subunit A, domain 3"/>
    <property type="match status" value="1"/>
</dbReference>
<comment type="similarity">
    <text evidence="2 6">Belongs to the acyl-CoA dehydrogenase family.</text>
</comment>
<evidence type="ECO:0000313" key="10">
    <source>
        <dbReference type="EMBL" id="VTO97157.1"/>
    </source>
</evidence>
<dbReference type="InterPro" id="IPR037069">
    <property type="entry name" value="AcylCoA_DH/ox_N_sf"/>
</dbReference>
<dbReference type="FunFam" id="2.40.110.10:FF:000011">
    <property type="entry name" value="Acyl-CoA dehydrogenase FadE34"/>
    <property type="match status" value="1"/>
</dbReference>
<dbReference type="AlphaFoldDB" id="A0A653EIH6"/>
<feature type="domain" description="Acyl-CoA dehydrogenase/oxidase N-terminal" evidence="9">
    <location>
        <begin position="8"/>
        <end position="122"/>
    </location>
</feature>
<evidence type="ECO:0000256" key="5">
    <source>
        <dbReference type="ARBA" id="ARBA00023002"/>
    </source>
</evidence>
<evidence type="ECO:0000256" key="1">
    <source>
        <dbReference type="ARBA" id="ARBA00001974"/>
    </source>
</evidence>
<dbReference type="InterPro" id="IPR006091">
    <property type="entry name" value="Acyl-CoA_Oxase/DH_mid-dom"/>
</dbReference>
<dbReference type="InterPro" id="IPR009100">
    <property type="entry name" value="AcylCoA_DH/oxidase_NM_dom_sf"/>
</dbReference>
<sequence>MQLTFDADVETFRAEFVAFLDRHLPDEAEGFERPRSCSHVPEWARRWQRLLFDNGWLLPGNPPEFGGRNASLLQQYVHLEELSRRRIYPSFNPQGVGIIAASLLTFGTPEQKQRWAIPILRAEITASLGMSEPGAGSDLASLRTRAVLHGDHFVVNGQKVWTSGAHDADVLLTFVRTDPEAPKHKGISALLIATDTPGVVRRPFASVCAFDDVDFNEVFFADVYVPAENLVGKLNDGWRVANGSLGHERTMLWMDYANLLQQLTVDFSPSGALERERYATLVMDAHALRLMGLAALARAVRGDEDVPAQSVLKLLGSEALQRGAEDTLAAAGADGLVHPAVTSSFAPLNLDSHYGSRFDRYARSFAATIAGGTSEIQRNIIAERILGLPRN</sequence>
<dbReference type="InterPro" id="IPR009075">
    <property type="entry name" value="AcylCo_DH/oxidase_C"/>
</dbReference>
<protein>
    <submittedName>
        <fullName evidence="10">Acyl-CoA dehydrogenase</fullName>
    </submittedName>
</protein>
<evidence type="ECO:0000256" key="3">
    <source>
        <dbReference type="ARBA" id="ARBA00022630"/>
    </source>
</evidence>
<keyword evidence="3 6" id="KW-0285">Flavoprotein</keyword>
<keyword evidence="4 6" id="KW-0274">FAD</keyword>
<dbReference type="Gene3D" id="1.10.540.10">
    <property type="entry name" value="Acyl-CoA dehydrogenase/oxidase, N-terminal domain"/>
    <property type="match status" value="1"/>
</dbReference>